<accession>W0RI46</accession>
<keyword evidence="2" id="KW-0441">Lipid A biosynthesis</keyword>
<organism evidence="7 8">
    <name type="scientific">Gemmatirosa kalamazoonensis</name>
    <dbReference type="NCBI Taxonomy" id="861299"/>
    <lineage>
        <taxon>Bacteria</taxon>
        <taxon>Pseudomonadati</taxon>
        <taxon>Gemmatimonadota</taxon>
        <taxon>Gemmatimonadia</taxon>
        <taxon>Gemmatimonadales</taxon>
        <taxon>Gemmatimonadaceae</taxon>
        <taxon>Gemmatirosa</taxon>
    </lineage>
</organism>
<proteinExistence type="predicted"/>
<dbReference type="AlphaFoldDB" id="W0RI46"/>
<feature type="domain" description="UDP N-acetylglucosamine O-acyltransferase C-terminal" evidence="6">
    <location>
        <begin position="183"/>
        <end position="262"/>
    </location>
</feature>
<evidence type="ECO:0000256" key="4">
    <source>
        <dbReference type="ARBA" id="ARBA00023098"/>
    </source>
</evidence>
<evidence type="ECO:0000256" key="3">
    <source>
        <dbReference type="ARBA" id="ARBA00022679"/>
    </source>
</evidence>
<dbReference type="GO" id="GO:0009245">
    <property type="term" value="P:lipid A biosynthetic process"/>
    <property type="evidence" value="ECO:0007669"/>
    <property type="project" value="UniProtKB-KW"/>
</dbReference>
<dbReference type="InterPro" id="IPR001451">
    <property type="entry name" value="Hexapep"/>
</dbReference>
<dbReference type="GO" id="GO:0008780">
    <property type="term" value="F:acyl-[acyl-carrier-protein]-UDP-N-acetylglucosamine O-acyltransferase activity"/>
    <property type="evidence" value="ECO:0007669"/>
    <property type="project" value="InterPro"/>
</dbReference>
<dbReference type="NCBIfam" id="TIGR01852">
    <property type="entry name" value="lipid_A_lpxA"/>
    <property type="match status" value="1"/>
</dbReference>
<dbReference type="eggNOG" id="COG1043">
    <property type="taxonomic scope" value="Bacteria"/>
</dbReference>
<dbReference type="KEGG" id="gba:J421_3222"/>
<dbReference type="Pfam" id="PF00132">
    <property type="entry name" value="Hexapep"/>
    <property type="match status" value="1"/>
</dbReference>
<evidence type="ECO:0000256" key="1">
    <source>
        <dbReference type="ARBA" id="ARBA00022516"/>
    </source>
</evidence>
<keyword evidence="1" id="KW-0444">Lipid biosynthesis</keyword>
<dbReference type="Proteomes" id="UP000019151">
    <property type="component" value="Chromosome"/>
</dbReference>
<dbReference type="PANTHER" id="PTHR43480:SF1">
    <property type="entry name" value="ACYL-[ACYL-CARRIER-PROTEIN]--UDP-N-ACETYLGLUCOSAMINE O-ACYLTRANSFERASE, MITOCHONDRIAL-RELATED"/>
    <property type="match status" value="1"/>
</dbReference>
<dbReference type="SUPFAM" id="SSF51161">
    <property type="entry name" value="Trimeric LpxA-like enzymes"/>
    <property type="match status" value="1"/>
</dbReference>
<name>W0RI46_9BACT</name>
<gene>
    <name evidence="7" type="ORF">J421_3222</name>
</gene>
<dbReference type="NCBIfam" id="NF003657">
    <property type="entry name" value="PRK05289.1"/>
    <property type="match status" value="1"/>
</dbReference>
<dbReference type="Pfam" id="PF13720">
    <property type="entry name" value="Acetyltransf_11"/>
    <property type="match status" value="1"/>
</dbReference>
<protein>
    <submittedName>
        <fullName evidence="7">Acyl-[acyl-carrier-protein]--UDP-N-acetylglucosamine O-acyltransferase</fullName>
    </submittedName>
</protein>
<evidence type="ECO:0000259" key="6">
    <source>
        <dbReference type="Pfam" id="PF13720"/>
    </source>
</evidence>
<dbReference type="STRING" id="861299.J421_3222"/>
<dbReference type="EMBL" id="CP007128">
    <property type="protein sequence ID" value="AHG90759.1"/>
    <property type="molecule type" value="Genomic_DNA"/>
</dbReference>
<dbReference type="PATRIC" id="fig|861299.3.peg.3275"/>
<dbReference type="HOGENOM" id="CLU_061249_0_0_0"/>
<dbReference type="Gene3D" id="1.20.1180.10">
    <property type="entry name" value="Udp N-acetylglucosamine O-acyltransferase, C-terminal domain"/>
    <property type="match status" value="1"/>
</dbReference>
<sequence>MSSTAVGEGMGIHPTAIVHPDAVLGDNVTVGAYAIIGENCTVGDDCVLAPRAVLERNVRLGRGVKVGIGTVLGGDPQDLKFRGEETWVEIGDGTVIREYTTVNRGTTQSYKTTVGRNCLLMSYVHLGHDCHFGDYVIVSNGSQFAGHVTVEDRAIVSGLCAFHQFVRVGRHAFIGGMTRVAKDAPPFLRASGNPMKLYGLNTIGLQRSGFDDDTLHELKRAYRLLFRSELILTQAVERGRAELNLDVEQVRQMLDFVEASVREGRGVGF</sequence>
<dbReference type="PANTHER" id="PTHR43480">
    <property type="entry name" value="ACYL-[ACYL-CARRIER-PROTEIN]--UDP-N-ACETYLGLUCOSAMINE O-ACYLTRANSFERASE"/>
    <property type="match status" value="1"/>
</dbReference>
<keyword evidence="5 7" id="KW-0012">Acyltransferase</keyword>
<keyword evidence="3 7" id="KW-0808">Transferase</keyword>
<keyword evidence="8" id="KW-1185">Reference proteome</keyword>
<evidence type="ECO:0000256" key="5">
    <source>
        <dbReference type="ARBA" id="ARBA00023315"/>
    </source>
</evidence>
<reference evidence="7 8" key="1">
    <citation type="journal article" date="2014" name="Genome Announc.">
        <title>Genome Sequence and Methylome of Soil Bacterium Gemmatirosa kalamazoonensis KBS708T, a Member of the Rarely Cultivated Gemmatimonadetes Phylum.</title>
        <authorList>
            <person name="Debruyn J.M."/>
            <person name="Radosevich M."/>
            <person name="Wommack K.E."/>
            <person name="Polson S.W."/>
            <person name="Hauser L.J."/>
            <person name="Fawaz M.N."/>
            <person name="Korlach J."/>
            <person name="Tsai Y.C."/>
        </authorList>
    </citation>
    <scope>NUCLEOTIDE SEQUENCE [LARGE SCALE GENOMIC DNA]</scope>
    <source>
        <strain evidence="7 8">KBS708</strain>
    </source>
</reference>
<dbReference type="InterPro" id="IPR010137">
    <property type="entry name" value="Lipid_A_LpxA"/>
</dbReference>
<dbReference type="InParanoid" id="W0RI46"/>
<dbReference type="Gene3D" id="2.160.10.10">
    <property type="entry name" value="Hexapeptide repeat proteins"/>
    <property type="match status" value="1"/>
</dbReference>
<evidence type="ECO:0000256" key="2">
    <source>
        <dbReference type="ARBA" id="ARBA00022556"/>
    </source>
</evidence>
<dbReference type="PIRSF" id="PIRSF000456">
    <property type="entry name" value="UDP-GlcNAc_acltr"/>
    <property type="match status" value="1"/>
</dbReference>
<dbReference type="GO" id="GO:0016020">
    <property type="term" value="C:membrane"/>
    <property type="evidence" value="ECO:0007669"/>
    <property type="project" value="GOC"/>
</dbReference>
<evidence type="ECO:0000313" key="7">
    <source>
        <dbReference type="EMBL" id="AHG90759.1"/>
    </source>
</evidence>
<dbReference type="CDD" id="cd03351">
    <property type="entry name" value="LbH_UDP-GlcNAc_AT"/>
    <property type="match status" value="1"/>
</dbReference>
<evidence type="ECO:0000313" key="8">
    <source>
        <dbReference type="Proteomes" id="UP000019151"/>
    </source>
</evidence>
<dbReference type="InterPro" id="IPR037157">
    <property type="entry name" value="Acetyltransf_C_sf"/>
</dbReference>
<dbReference type="InterPro" id="IPR011004">
    <property type="entry name" value="Trimer_LpxA-like_sf"/>
</dbReference>
<dbReference type="InterPro" id="IPR029098">
    <property type="entry name" value="Acetyltransf_C"/>
</dbReference>
<keyword evidence="4" id="KW-0443">Lipid metabolism</keyword>